<dbReference type="InterPro" id="IPR034904">
    <property type="entry name" value="FSCA_dom_sf"/>
</dbReference>
<keyword evidence="3" id="KW-0067">ATP-binding</keyword>
<accession>A0A381N346</accession>
<dbReference type="GO" id="GO:0005524">
    <property type="term" value="F:ATP binding"/>
    <property type="evidence" value="ECO:0007669"/>
    <property type="project" value="UniProtKB-KW"/>
</dbReference>
<evidence type="ECO:0000256" key="1">
    <source>
        <dbReference type="ARBA" id="ARBA00022723"/>
    </source>
</evidence>
<dbReference type="InterPro" id="IPR000808">
    <property type="entry name" value="Mrp-like_CS"/>
</dbReference>
<dbReference type="GO" id="GO:0051539">
    <property type="term" value="F:4 iron, 4 sulfur cluster binding"/>
    <property type="evidence" value="ECO:0007669"/>
    <property type="project" value="TreeGrafter"/>
</dbReference>
<sequence length="365" mass="40185">MDKNQILEKLKTVNYPGFNRDIVSFGMIKDIIIDHKTITLFLSISSSNNKKKDQLISEIQKTFNNTDYDIKIKILDSAPRKTVDTSNKDRNVEGNIKKIIAVASGKGGVGKSTIALNLAAALSNAGCKTGLLDLDIYGPSLPITMGINENPEVNDSKKIIPLEKNNLKLMSFGFISGNQAPVVWRGPLVAKMTEQFFRDVIWGDLDYLILDLPPGTGDVQLTLSQKIPLDGAIIVTTPNDIALADVRKGADMFKKVKTELLGVVENMSYMNIKGAAVNSADSHIVVNDEKIPVEKDGSFQLKFHLFKKGGGLDESKRLNIPFLAEIPYSNDLMKSIDDGNPIVFQEKDSEIKNIFVDLAKKVMSL</sequence>
<dbReference type="InterPro" id="IPR033756">
    <property type="entry name" value="YlxH/NBP35"/>
</dbReference>
<keyword evidence="1" id="KW-0479">Metal-binding</keyword>
<evidence type="ECO:0000256" key="2">
    <source>
        <dbReference type="ARBA" id="ARBA00022741"/>
    </source>
</evidence>
<dbReference type="GO" id="GO:0046872">
    <property type="term" value="F:metal ion binding"/>
    <property type="evidence" value="ECO:0007669"/>
    <property type="project" value="UniProtKB-KW"/>
</dbReference>
<dbReference type="GO" id="GO:0140663">
    <property type="term" value="F:ATP-dependent FeS chaperone activity"/>
    <property type="evidence" value="ECO:0007669"/>
    <property type="project" value="InterPro"/>
</dbReference>
<dbReference type="PROSITE" id="PS01215">
    <property type="entry name" value="MRP"/>
    <property type="match status" value="1"/>
</dbReference>
<keyword evidence="5" id="KW-0411">Iron-sulfur</keyword>
<dbReference type="GO" id="GO:0016226">
    <property type="term" value="P:iron-sulfur cluster assembly"/>
    <property type="evidence" value="ECO:0007669"/>
    <property type="project" value="InterPro"/>
</dbReference>
<dbReference type="AlphaFoldDB" id="A0A381N346"/>
<dbReference type="InterPro" id="IPR044304">
    <property type="entry name" value="NUBPL-like"/>
</dbReference>
<protein>
    <recommendedName>
        <fullName evidence="7">MIP18 family-like domain-containing protein</fullName>
    </recommendedName>
</protein>
<dbReference type="CDD" id="cd02037">
    <property type="entry name" value="Mrp_NBP35"/>
    <property type="match status" value="1"/>
</dbReference>
<dbReference type="InterPro" id="IPR027417">
    <property type="entry name" value="P-loop_NTPase"/>
</dbReference>
<evidence type="ECO:0000256" key="3">
    <source>
        <dbReference type="ARBA" id="ARBA00022840"/>
    </source>
</evidence>
<dbReference type="SUPFAM" id="SSF117916">
    <property type="entry name" value="Fe-S cluster assembly (FSCA) domain-like"/>
    <property type="match status" value="1"/>
</dbReference>
<evidence type="ECO:0008006" key="7">
    <source>
        <dbReference type="Google" id="ProtNLM"/>
    </source>
</evidence>
<dbReference type="Gene3D" id="3.30.300.130">
    <property type="entry name" value="Fe-S cluster assembly (FSCA)"/>
    <property type="match status" value="1"/>
</dbReference>
<dbReference type="PANTHER" id="PTHR42961">
    <property type="entry name" value="IRON-SULFUR PROTEIN NUBPL"/>
    <property type="match status" value="1"/>
</dbReference>
<dbReference type="InterPro" id="IPR019591">
    <property type="entry name" value="Mrp/NBP35_ATP-bd"/>
</dbReference>
<evidence type="ECO:0000313" key="6">
    <source>
        <dbReference type="EMBL" id="SUZ49042.1"/>
    </source>
</evidence>
<keyword evidence="4" id="KW-0408">Iron</keyword>
<name>A0A381N346_9ZZZZ</name>
<organism evidence="6">
    <name type="scientific">marine metagenome</name>
    <dbReference type="NCBI Taxonomy" id="408172"/>
    <lineage>
        <taxon>unclassified sequences</taxon>
        <taxon>metagenomes</taxon>
        <taxon>ecological metagenomes</taxon>
    </lineage>
</organism>
<dbReference type="SUPFAM" id="SSF52540">
    <property type="entry name" value="P-loop containing nucleoside triphosphate hydrolases"/>
    <property type="match status" value="1"/>
</dbReference>
<gene>
    <name evidence="6" type="ORF">METZ01_LOCUS1896</name>
</gene>
<dbReference type="PANTHER" id="PTHR42961:SF2">
    <property type="entry name" value="IRON-SULFUR PROTEIN NUBPL"/>
    <property type="match status" value="1"/>
</dbReference>
<reference evidence="6" key="1">
    <citation type="submission" date="2018-05" db="EMBL/GenBank/DDBJ databases">
        <authorList>
            <person name="Lanie J.A."/>
            <person name="Ng W.-L."/>
            <person name="Kazmierczak K.M."/>
            <person name="Andrzejewski T.M."/>
            <person name="Davidsen T.M."/>
            <person name="Wayne K.J."/>
            <person name="Tettelin H."/>
            <person name="Glass J.I."/>
            <person name="Rusch D."/>
            <person name="Podicherti R."/>
            <person name="Tsui H.-C.T."/>
            <person name="Winkler M.E."/>
        </authorList>
    </citation>
    <scope>NUCLEOTIDE SEQUENCE</scope>
</reference>
<proteinExistence type="inferred from homology"/>
<evidence type="ECO:0000256" key="5">
    <source>
        <dbReference type="ARBA" id="ARBA00023014"/>
    </source>
</evidence>
<dbReference type="Gene3D" id="3.40.50.300">
    <property type="entry name" value="P-loop containing nucleotide triphosphate hydrolases"/>
    <property type="match status" value="1"/>
</dbReference>
<dbReference type="HAMAP" id="MF_02040">
    <property type="entry name" value="Mrp_NBP35"/>
    <property type="match status" value="1"/>
</dbReference>
<dbReference type="Pfam" id="PF10609">
    <property type="entry name" value="ParA"/>
    <property type="match status" value="2"/>
</dbReference>
<dbReference type="EMBL" id="UINC01000099">
    <property type="protein sequence ID" value="SUZ49042.1"/>
    <property type="molecule type" value="Genomic_DNA"/>
</dbReference>
<keyword evidence="2" id="KW-0547">Nucleotide-binding</keyword>
<evidence type="ECO:0000256" key="4">
    <source>
        <dbReference type="ARBA" id="ARBA00023004"/>
    </source>
</evidence>
<dbReference type="FunFam" id="3.40.50.300:FF:001278">
    <property type="entry name" value="Iron-sulfur cluster carrier protein"/>
    <property type="match status" value="1"/>
</dbReference>